<feature type="binding site" evidence="16">
    <location>
        <position position="720"/>
    </location>
    <ligand>
        <name>L-glutamate</name>
        <dbReference type="ChEBI" id="CHEBI:29985"/>
    </ligand>
</feature>
<evidence type="ECO:0000256" key="17">
    <source>
        <dbReference type="PIRSR" id="PIRSR601508-2"/>
    </source>
</evidence>
<feature type="compositionally biased region" description="Basic residues" evidence="19">
    <location>
        <begin position="899"/>
        <end position="930"/>
    </location>
</feature>
<dbReference type="EMBL" id="OV651828">
    <property type="protein sequence ID" value="CAH1104296.1"/>
    <property type="molecule type" value="Genomic_DNA"/>
</dbReference>
<dbReference type="SMART" id="SM00079">
    <property type="entry name" value="PBPe"/>
    <property type="match status" value="1"/>
</dbReference>
<evidence type="ECO:0000256" key="6">
    <source>
        <dbReference type="ARBA" id="ARBA00022989"/>
    </source>
</evidence>
<feature type="transmembrane region" description="Helical" evidence="20">
    <location>
        <begin position="620"/>
        <end position="641"/>
    </location>
</feature>
<evidence type="ECO:0000256" key="8">
    <source>
        <dbReference type="ARBA" id="ARBA00023065"/>
    </source>
</evidence>
<evidence type="ECO:0000256" key="11">
    <source>
        <dbReference type="ARBA" id="ARBA00023180"/>
    </source>
</evidence>
<keyword evidence="21" id="KW-0732">Signal</keyword>
<evidence type="ECO:0000256" key="16">
    <source>
        <dbReference type="PIRSR" id="PIRSR601508-1"/>
    </source>
</evidence>
<dbReference type="PANTHER" id="PTHR18966">
    <property type="entry name" value="IONOTROPIC GLUTAMATE RECEPTOR"/>
    <property type="match status" value="1"/>
</dbReference>
<dbReference type="PRINTS" id="PR00177">
    <property type="entry name" value="NMDARECEPTOR"/>
</dbReference>
<dbReference type="InterPro" id="IPR001320">
    <property type="entry name" value="Iontro_rcpt_C"/>
</dbReference>
<feature type="signal peptide" evidence="21">
    <location>
        <begin position="1"/>
        <end position="16"/>
    </location>
</feature>
<evidence type="ECO:0000256" key="1">
    <source>
        <dbReference type="ARBA" id="ARBA00004651"/>
    </source>
</evidence>
<evidence type="ECO:0000256" key="3">
    <source>
        <dbReference type="ARBA" id="ARBA00022448"/>
    </source>
</evidence>
<keyword evidence="11" id="KW-0325">Glycoprotein</keyword>
<gene>
    <name evidence="24" type="ORF">PSYICH_LOCUS5282</name>
</gene>
<evidence type="ECO:0000256" key="13">
    <source>
        <dbReference type="ARBA" id="ARBA00023286"/>
    </source>
</evidence>
<evidence type="ECO:0000256" key="9">
    <source>
        <dbReference type="ARBA" id="ARBA00023136"/>
    </source>
</evidence>
<dbReference type="InterPro" id="IPR019594">
    <property type="entry name" value="Glu/Gly-bd"/>
</dbReference>
<keyword evidence="6 20" id="KW-1133">Transmembrane helix</keyword>
<evidence type="ECO:0000313" key="24">
    <source>
        <dbReference type="EMBL" id="CAH1104296.1"/>
    </source>
</evidence>
<keyword evidence="3" id="KW-0813">Transport</keyword>
<reference evidence="24" key="1">
    <citation type="submission" date="2022-01" db="EMBL/GenBank/DDBJ databases">
        <authorList>
            <person name="King R."/>
        </authorList>
    </citation>
    <scope>NUCLEOTIDE SEQUENCE</scope>
</reference>
<sequence length="955" mass="108422">MFLYLVLFCVIKSTVSEDVNIGAVFENDEKSEKAFNYALENINSQNNNEEFSFVPIVQNNFSEADSYTLMRNVCSILEDGVVAVFGPRSYQSISVVHSICDVKEIPHIITRWNSFYIEGDKTIINFYPHPSTLARAYYEIISANKWKSFTVLYEDNESLLRIKSLIETAHDDGILTQVMQLDQLQSGNYRATMKELKKTDQQFVVIDCHINSLFEVLTQLQQAGLMNDKYSYFLTNLDAHTENLMPFKFSNTHIIGIRLINPETEYVQKLSADLFSEDFDVMLEAPAWKLQLEPALIIDALHMFTAVFVDRQKSSAVRIIAENKNSLQCSEPGSWEHGLSIVNLLKSYTYEGLTGKIAFDNEGYRSDFKLTVFELLEGGITDIGTWIPNLGLNVSRPVDKSTLDDPESLRNKSFNVQITLTEPYGMHKQTVQHLQGNDMFEGYAIDLIAKLAEMEGFNYTFIVREDKSNGAYDEKLKKWTGMIGDLLEYKADLAICDFTITSDREEAVDFTVPFMTLGVSILFKKPENAPPSFFSFADPFALDSWILLSVSFFTVSLSFYFMGRICPDEWTNPFPCVEEPDYLVNQFSVNNCFWFATGALLAQGSEIAPIAISTRMASGIWWYFCLIMSASYTANLAAFLATENPIKLFTDLQSLYDNEHGIKFGAKLEGATLRYFQKAAKGTLTRKVGDYMTEHPEVNVNGNDVGVRRAETEPYAFFMESSSIEYEIQRHCSLMQYGGRLDEKGYGIAMRKYSPYRKRLSMALLKLQSNHFLDDLKKKWWEDRRGGGACGGTTEAAEADPLGLVNVEGCFWMTFFGTILAAVLVLLEHFFYLLYVKRRTGLPFWKIVKAEFRAYINFNNASKPNLEVLKEIPESENRSDNGDTSKNSDNNDDKEEKKTKSKSASKTRSFARSRSRSVSVPKKKSSKSSGRKSPVPYGFIVPSSLESLKNDFDIL</sequence>
<dbReference type="AlphaFoldDB" id="A0A9P0CMD8"/>
<feature type="transmembrane region" description="Helical" evidence="20">
    <location>
        <begin position="545"/>
        <end position="563"/>
    </location>
</feature>
<dbReference type="SUPFAM" id="SSF53850">
    <property type="entry name" value="Periplasmic binding protein-like II"/>
    <property type="match status" value="1"/>
</dbReference>
<dbReference type="SUPFAM" id="SSF53822">
    <property type="entry name" value="Periplasmic binding protein-like I"/>
    <property type="match status" value="1"/>
</dbReference>
<dbReference type="GO" id="GO:0038023">
    <property type="term" value="F:signaling receptor activity"/>
    <property type="evidence" value="ECO:0007669"/>
    <property type="project" value="InterPro"/>
</dbReference>
<evidence type="ECO:0000256" key="18">
    <source>
        <dbReference type="PIRSR" id="PIRSR601508-3"/>
    </source>
</evidence>
<comment type="subcellular location">
    <subcellularLocation>
        <location evidence="1">Cell membrane</location>
        <topology evidence="1">Multi-pass membrane protein</topology>
    </subcellularLocation>
    <subcellularLocation>
        <location evidence="15">Postsynaptic cell membrane</location>
    </subcellularLocation>
</comment>
<evidence type="ECO:0000259" key="23">
    <source>
        <dbReference type="SMART" id="SM00918"/>
    </source>
</evidence>
<feature type="chain" id="PRO_5040258616" evidence="21">
    <location>
        <begin position="17"/>
        <end position="955"/>
    </location>
</feature>
<keyword evidence="8" id="KW-0406">Ion transport</keyword>
<keyword evidence="14" id="KW-0407">Ion channel</keyword>
<accession>A0A9P0CMD8</accession>
<dbReference type="SMART" id="SM00918">
    <property type="entry name" value="Lig_chan-Glu_bd"/>
    <property type="match status" value="1"/>
</dbReference>
<keyword evidence="18" id="KW-1015">Disulfide bond</keyword>
<dbReference type="OrthoDB" id="5984008at2759"/>
<evidence type="ECO:0000256" key="15">
    <source>
        <dbReference type="ARBA" id="ARBA00034100"/>
    </source>
</evidence>
<feature type="binding site" evidence="16">
    <location>
        <position position="499"/>
    </location>
    <ligand>
        <name>L-glutamate</name>
        <dbReference type="ChEBI" id="CHEBI:29985"/>
    </ligand>
</feature>
<evidence type="ECO:0000256" key="14">
    <source>
        <dbReference type="ARBA" id="ARBA00023303"/>
    </source>
</evidence>
<dbReference type="GO" id="GO:0015276">
    <property type="term" value="F:ligand-gated monoatomic ion channel activity"/>
    <property type="evidence" value="ECO:0007669"/>
    <property type="project" value="InterPro"/>
</dbReference>
<evidence type="ECO:0000256" key="12">
    <source>
        <dbReference type="ARBA" id="ARBA00023257"/>
    </source>
</evidence>
<dbReference type="FunFam" id="3.40.190.10:FF:000178">
    <property type="entry name" value="Glutamate receptor subunit"/>
    <property type="match status" value="1"/>
</dbReference>
<feature type="domain" description="Ionotropic glutamate receptor L-glutamate and glycine-binding" evidence="23">
    <location>
        <begin position="423"/>
        <end position="488"/>
    </location>
</feature>
<comment type="similarity">
    <text evidence="2">Belongs to the glutamate-gated ion channel (TC 1.A.10.1) family.</text>
</comment>
<keyword evidence="7" id="KW-0770">Synapse</keyword>
<feature type="disulfide bond" evidence="18">
    <location>
        <begin position="732"/>
        <end position="790"/>
    </location>
</feature>
<dbReference type="InterPro" id="IPR001508">
    <property type="entry name" value="Iono_Glu_rcpt_met"/>
</dbReference>
<dbReference type="CDD" id="cd06382">
    <property type="entry name" value="PBP1_iGluR_Kainate"/>
    <property type="match status" value="1"/>
</dbReference>
<organism evidence="24 25">
    <name type="scientific">Psylliodes chrysocephalus</name>
    <dbReference type="NCBI Taxonomy" id="3402493"/>
    <lineage>
        <taxon>Eukaryota</taxon>
        <taxon>Metazoa</taxon>
        <taxon>Ecdysozoa</taxon>
        <taxon>Arthropoda</taxon>
        <taxon>Hexapoda</taxon>
        <taxon>Insecta</taxon>
        <taxon>Pterygota</taxon>
        <taxon>Neoptera</taxon>
        <taxon>Endopterygota</taxon>
        <taxon>Coleoptera</taxon>
        <taxon>Polyphaga</taxon>
        <taxon>Cucujiformia</taxon>
        <taxon>Chrysomeloidea</taxon>
        <taxon>Chrysomelidae</taxon>
        <taxon>Galerucinae</taxon>
        <taxon>Alticini</taxon>
        <taxon>Psylliodes</taxon>
    </lineage>
</organism>
<evidence type="ECO:0000256" key="4">
    <source>
        <dbReference type="ARBA" id="ARBA00022475"/>
    </source>
</evidence>
<evidence type="ECO:0000259" key="22">
    <source>
        <dbReference type="SMART" id="SM00079"/>
    </source>
</evidence>
<proteinExistence type="inferred from homology"/>
<evidence type="ECO:0000256" key="19">
    <source>
        <dbReference type="SAM" id="MobiDB-lite"/>
    </source>
</evidence>
<dbReference type="Gene3D" id="1.10.287.70">
    <property type="match status" value="1"/>
</dbReference>
<feature type="domain" description="Ionotropic glutamate receptor C-terminal" evidence="22">
    <location>
        <begin position="413"/>
        <end position="783"/>
    </location>
</feature>
<keyword evidence="10" id="KW-0675">Receptor</keyword>
<evidence type="ECO:0000256" key="5">
    <source>
        <dbReference type="ARBA" id="ARBA00022692"/>
    </source>
</evidence>
<keyword evidence="12" id="KW-0628">Postsynaptic cell membrane</keyword>
<dbReference type="InterPro" id="IPR001828">
    <property type="entry name" value="ANF_lig-bd_rcpt"/>
</dbReference>
<feature type="binding site" evidence="16">
    <location>
        <position position="672"/>
    </location>
    <ligand>
        <name>L-glutamate</name>
        <dbReference type="ChEBI" id="CHEBI:29985"/>
    </ligand>
</feature>
<feature type="compositionally biased region" description="Basic and acidic residues" evidence="19">
    <location>
        <begin position="889"/>
        <end position="898"/>
    </location>
</feature>
<protein>
    <submittedName>
        <fullName evidence="24">Uncharacterized protein</fullName>
    </submittedName>
</protein>
<dbReference type="InterPro" id="IPR028082">
    <property type="entry name" value="Peripla_BP_I"/>
</dbReference>
<feature type="region of interest" description="Disordered" evidence="19">
    <location>
        <begin position="873"/>
        <end position="940"/>
    </location>
</feature>
<feature type="transmembrane region" description="Helical" evidence="20">
    <location>
        <begin position="811"/>
        <end position="836"/>
    </location>
</feature>
<keyword evidence="13" id="KW-1071">Ligand-gated ion channel</keyword>
<keyword evidence="9 20" id="KW-0472">Membrane</keyword>
<feature type="site" description="Interaction with the cone snail toxin Con-ikot-ikot" evidence="17">
    <location>
        <position position="766"/>
    </location>
</feature>
<evidence type="ECO:0000256" key="7">
    <source>
        <dbReference type="ARBA" id="ARBA00023018"/>
    </source>
</evidence>
<keyword evidence="4" id="KW-1003">Cell membrane</keyword>
<evidence type="ECO:0000313" key="25">
    <source>
        <dbReference type="Proteomes" id="UP001153636"/>
    </source>
</evidence>
<evidence type="ECO:0000256" key="20">
    <source>
        <dbReference type="SAM" id="Phobius"/>
    </source>
</evidence>
<dbReference type="GO" id="GO:0045211">
    <property type="term" value="C:postsynaptic membrane"/>
    <property type="evidence" value="ECO:0007669"/>
    <property type="project" value="UniProtKB-SubCell"/>
</dbReference>
<dbReference type="Pfam" id="PF00060">
    <property type="entry name" value="Lig_chan"/>
    <property type="match status" value="1"/>
</dbReference>
<dbReference type="Proteomes" id="UP001153636">
    <property type="component" value="Chromosome 16"/>
</dbReference>
<feature type="compositionally biased region" description="Basic and acidic residues" evidence="19">
    <location>
        <begin position="873"/>
        <end position="883"/>
    </location>
</feature>
<feature type="binding site" evidence="16">
    <location>
        <position position="504"/>
    </location>
    <ligand>
        <name>L-glutamate</name>
        <dbReference type="ChEBI" id="CHEBI:29985"/>
    </ligand>
</feature>
<dbReference type="InterPro" id="IPR015683">
    <property type="entry name" value="Ionotropic_Glu_rcpt"/>
</dbReference>
<keyword evidence="25" id="KW-1185">Reference proteome</keyword>
<dbReference type="Pfam" id="PF01094">
    <property type="entry name" value="ANF_receptor"/>
    <property type="match status" value="1"/>
</dbReference>
<keyword evidence="5 20" id="KW-0812">Transmembrane</keyword>
<evidence type="ECO:0000256" key="2">
    <source>
        <dbReference type="ARBA" id="ARBA00008685"/>
    </source>
</evidence>
<dbReference type="Pfam" id="PF10613">
    <property type="entry name" value="Lig_chan-Glu_bd"/>
    <property type="match status" value="1"/>
</dbReference>
<dbReference type="Gene3D" id="3.40.50.2300">
    <property type="match status" value="2"/>
</dbReference>
<dbReference type="Gene3D" id="3.40.190.10">
    <property type="entry name" value="Periplasmic binding protein-like II"/>
    <property type="match status" value="2"/>
</dbReference>
<evidence type="ECO:0000256" key="10">
    <source>
        <dbReference type="ARBA" id="ARBA00023170"/>
    </source>
</evidence>
<name>A0A9P0CMD8_9CUCU</name>
<evidence type="ECO:0000256" key="21">
    <source>
        <dbReference type="SAM" id="SignalP"/>
    </source>
</evidence>